<evidence type="ECO:0000256" key="1">
    <source>
        <dbReference type="ARBA" id="ARBA00008857"/>
    </source>
</evidence>
<dbReference type="PANTHER" id="PTHR30349">
    <property type="entry name" value="PHAGE INTEGRASE-RELATED"/>
    <property type="match status" value="1"/>
</dbReference>
<dbReference type="InterPro" id="IPR011010">
    <property type="entry name" value="DNA_brk_join_enz"/>
</dbReference>
<dbReference type="RefSeq" id="WP_014387270.1">
    <property type="nucleotide sequence ID" value="NC_017025.1"/>
</dbReference>
<keyword evidence="3" id="KW-0233">DNA recombination</keyword>
<dbReference type="GO" id="GO:0003677">
    <property type="term" value="F:DNA binding"/>
    <property type="evidence" value="ECO:0007669"/>
    <property type="project" value="UniProtKB-KW"/>
</dbReference>
<dbReference type="InterPro" id="IPR013762">
    <property type="entry name" value="Integrase-like_cat_sf"/>
</dbReference>
<dbReference type="AlphaFoldDB" id="H8XNK9"/>
<dbReference type="Pfam" id="PF13102">
    <property type="entry name" value="Phage_int_SAM_5"/>
    <property type="match status" value="1"/>
</dbReference>
<dbReference type="Pfam" id="PF00589">
    <property type="entry name" value="Phage_integrase"/>
    <property type="match status" value="1"/>
</dbReference>
<keyword evidence="2" id="KW-0238">DNA-binding</keyword>
<dbReference type="InterPro" id="IPR050090">
    <property type="entry name" value="Tyrosine_recombinase_XerCD"/>
</dbReference>
<dbReference type="Pfam" id="PF17293">
    <property type="entry name" value="Arm-DNA-bind_5"/>
    <property type="match status" value="1"/>
</dbReference>
<dbReference type="Gene3D" id="1.10.443.10">
    <property type="entry name" value="Intergrase catalytic core"/>
    <property type="match status" value="1"/>
</dbReference>
<gene>
    <name evidence="5" type="ordered locus">KQS_00610</name>
</gene>
<proteinExistence type="inferred from homology"/>
<evidence type="ECO:0000313" key="6">
    <source>
        <dbReference type="Proteomes" id="UP000007599"/>
    </source>
</evidence>
<dbReference type="InterPro" id="IPR010998">
    <property type="entry name" value="Integrase_recombinase_N"/>
</dbReference>
<dbReference type="STRING" id="1094466.KQS_00610"/>
<evidence type="ECO:0000256" key="2">
    <source>
        <dbReference type="ARBA" id="ARBA00023125"/>
    </source>
</evidence>
<comment type="similarity">
    <text evidence="1">Belongs to the 'phage' integrase family.</text>
</comment>
<dbReference type="CDD" id="cd01185">
    <property type="entry name" value="INTN1_C_like"/>
    <property type="match status" value="1"/>
</dbReference>
<dbReference type="InterPro" id="IPR002104">
    <property type="entry name" value="Integrase_catalytic"/>
</dbReference>
<dbReference type="Proteomes" id="UP000007599">
    <property type="component" value="Chromosome I"/>
</dbReference>
<name>H8XNK9_FLAIG</name>
<dbReference type="HOGENOM" id="CLU_033139_0_1_10"/>
<dbReference type="PATRIC" id="fig|1094466.5.peg.121"/>
<dbReference type="InterPro" id="IPR025269">
    <property type="entry name" value="SAM-like_dom"/>
</dbReference>
<accession>H8XNK9</accession>
<dbReference type="GO" id="GO:0006310">
    <property type="term" value="P:DNA recombination"/>
    <property type="evidence" value="ECO:0007669"/>
    <property type="project" value="UniProtKB-KW"/>
</dbReference>
<dbReference type="EMBL" id="HE774682">
    <property type="protein sequence ID" value="CCG52126.1"/>
    <property type="molecule type" value="Genomic_DNA"/>
</dbReference>
<keyword evidence="6" id="KW-1185">Reference proteome</keyword>
<evidence type="ECO:0000256" key="3">
    <source>
        <dbReference type="ARBA" id="ARBA00023172"/>
    </source>
</evidence>
<evidence type="ECO:0000259" key="4">
    <source>
        <dbReference type="PROSITE" id="PS51898"/>
    </source>
</evidence>
<dbReference type="SUPFAM" id="SSF56349">
    <property type="entry name" value="DNA breaking-rejoining enzymes"/>
    <property type="match status" value="1"/>
</dbReference>
<dbReference type="Gene3D" id="1.10.150.130">
    <property type="match status" value="1"/>
</dbReference>
<organism evidence="5 6">
    <name type="scientific">Flavobacterium indicum (strain DSM 17447 / CIP 109464 / GPTSA100-9)</name>
    <dbReference type="NCBI Taxonomy" id="1094466"/>
    <lineage>
        <taxon>Bacteria</taxon>
        <taxon>Pseudomonadati</taxon>
        <taxon>Bacteroidota</taxon>
        <taxon>Flavobacteriia</taxon>
        <taxon>Flavobacteriales</taxon>
        <taxon>Flavobacteriaceae</taxon>
        <taxon>Flavobacterium</taxon>
    </lineage>
</organism>
<protein>
    <submittedName>
        <fullName evidence="5">Probable transposase</fullName>
    </submittedName>
</protein>
<evidence type="ECO:0000313" key="5">
    <source>
        <dbReference type="EMBL" id="CCG52126.1"/>
    </source>
</evidence>
<dbReference type="GO" id="GO:0015074">
    <property type="term" value="P:DNA integration"/>
    <property type="evidence" value="ECO:0007669"/>
    <property type="project" value="InterPro"/>
</dbReference>
<dbReference type="KEGG" id="fin:KQS_00610"/>
<dbReference type="PANTHER" id="PTHR30349:SF64">
    <property type="entry name" value="PROPHAGE INTEGRASE INTD-RELATED"/>
    <property type="match status" value="1"/>
</dbReference>
<dbReference type="InterPro" id="IPR035386">
    <property type="entry name" value="Arm-DNA-bind_5"/>
</dbReference>
<feature type="domain" description="Tyr recombinase" evidence="4">
    <location>
        <begin position="211"/>
        <end position="399"/>
    </location>
</feature>
<dbReference type="OrthoDB" id="1094492at2"/>
<dbReference type="PROSITE" id="PS51898">
    <property type="entry name" value="TYR_RECOMBINASE"/>
    <property type="match status" value="1"/>
</dbReference>
<reference evidence="5 6" key="1">
    <citation type="journal article" date="2012" name="J. Bacteriol.">
        <title>Complete Genome Sequence of Flavobacterium indicum GPSTA100-9T, Isolated from Warm Spring Water.</title>
        <authorList>
            <person name="Barbier P."/>
            <person name="Houel A."/>
            <person name="Loux V."/>
            <person name="Poulain J."/>
            <person name="Bernardet J.F."/>
            <person name="Touchon M."/>
            <person name="Duchaud E."/>
        </authorList>
    </citation>
    <scope>NUCLEOTIDE SEQUENCE [LARGE SCALE GENOMIC DNA]</scope>
    <source>
        <strain evidence="6">DSM 17447 / CIP 109464 / GPTSA100-9</strain>
    </source>
</reference>
<sequence>MATIKITQRTKILSNGEYPIFLRITKDRKSKYISLKLSCDISQWNEIKSEFRKSYVNYKQMNAALIEIRNRAEKIISDYLAKGEDITLDEFEALFLNFKLDKKVSVNDFWQEHIDDLNKSGRTGNARFFRDSKTSFFKFLGNKTIYFKDITPLLLDKYEVYLRSNDNIDSGIAVKMRAIRALYNDAIKKGCASKEYYPFITYKISKLKGSSNKRALSIENVHKIINQDLSEHPNLINTRNYFVFSYYTRGMNFNDMMKLKWDDITEDKITYVRGKTKGRFVIKILEPVREILEYYRNQKRPTKYVFPIILKEDLTPIQLENRKEKTLKKFNKDLKQLASLCKIEDKITSYVARHSFATNLKQSGVSTDLISEAMGHQNVSITQAYLKELENDVIDDAMETLLQKVTK</sequence>
<reference evidence="6" key="2">
    <citation type="submission" date="2012-03" db="EMBL/GenBank/DDBJ databases">
        <title>Complete genome sequence of Flavobacterium indicum GPTSA100-9T, isolated from warm spring water.</title>
        <authorList>
            <person name="Barbier P."/>
            <person name="Houel A."/>
            <person name="Loux V."/>
            <person name="Poulain J."/>
            <person name="Bernardet J.-F."/>
            <person name="Touchon M."/>
            <person name="Duchaud E."/>
        </authorList>
    </citation>
    <scope>NUCLEOTIDE SEQUENCE [LARGE SCALE GENOMIC DNA]</scope>
    <source>
        <strain evidence="6">DSM 17447 / CIP 109464 / GPTSA100-9</strain>
    </source>
</reference>
<dbReference type="eggNOG" id="COG4974">
    <property type="taxonomic scope" value="Bacteria"/>
</dbReference>